<dbReference type="Proteomes" id="UP001595607">
    <property type="component" value="Unassembled WGS sequence"/>
</dbReference>
<keyword evidence="2" id="KW-1133">Transmembrane helix</keyword>
<dbReference type="EMBL" id="JBHRVA010000002">
    <property type="protein sequence ID" value="MFC3302217.1"/>
    <property type="molecule type" value="Genomic_DNA"/>
</dbReference>
<keyword evidence="4" id="KW-1185">Reference proteome</keyword>
<feature type="transmembrane region" description="Helical" evidence="2">
    <location>
        <begin position="323"/>
        <end position="341"/>
    </location>
</feature>
<gene>
    <name evidence="3" type="ORF">ACFONP_05670</name>
</gene>
<dbReference type="RefSeq" id="WP_189570280.1">
    <property type="nucleotide sequence ID" value="NZ_BMXU01000001.1"/>
</dbReference>
<evidence type="ECO:0000256" key="2">
    <source>
        <dbReference type="SAM" id="Phobius"/>
    </source>
</evidence>
<evidence type="ECO:0008006" key="5">
    <source>
        <dbReference type="Google" id="ProtNLM"/>
    </source>
</evidence>
<evidence type="ECO:0000256" key="1">
    <source>
        <dbReference type="SAM" id="Coils"/>
    </source>
</evidence>
<name>A0ABV7MBJ6_9PROT</name>
<comment type="caution">
    <text evidence="3">The sequence shown here is derived from an EMBL/GenBank/DDBJ whole genome shotgun (WGS) entry which is preliminary data.</text>
</comment>
<sequence length="391" mass="44038">MAALIRILLFFPRLVARLFGGTAARKASGSLVAEAGRDAEAAKVELTPARPYTFLFREIGRPKLPVVSASEFNLDKAREMVGHSETYFRHPFSLFPPGSLFYEEVELQELEASLGVHVGSEDAGFVKWSSDFRRVLNDNARRLLLWYTPLIALLSAMVALGIHDLMPSETIEIPMIGPRSAQVLAWPMAALLGVFVLTLIYQWPYKFAQQRNLLGFDNTITSRFSQLNQNFQVAKRQALNVERNKRMNQVEELKEEAAIWTLAYHWLAQRLLLSERLVRNQMYQANRNATLYSAGGFVLTIAVIVVGALVSARLFPERASEEFLLAAGSGLVFAISGYIGAMGGVAGETRRVLEDNEWFRFSRLELDRAVAEHVGEDKLQIITFRDRNRLE</sequence>
<protein>
    <recommendedName>
        <fullName evidence="5">DUF4231 domain-containing protein</fullName>
    </recommendedName>
</protein>
<reference evidence="4" key="1">
    <citation type="journal article" date="2019" name="Int. J. Syst. Evol. Microbiol.">
        <title>The Global Catalogue of Microorganisms (GCM) 10K type strain sequencing project: providing services to taxonomists for standard genome sequencing and annotation.</title>
        <authorList>
            <consortium name="The Broad Institute Genomics Platform"/>
            <consortium name="The Broad Institute Genome Sequencing Center for Infectious Disease"/>
            <person name="Wu L."/>
            <person name="Ma J."/>
        </authorList>
    </citation>
    <scope>NUCLEOTIDE SEQUENCE [LARGE SCALE GENOMIC DNA]</scope>
    <source>
        <strain evidence="4">KCTC 22245</strain>
    </source>
</reference>
<evidence type="ECO:0000313" key="4">
    <source>
        <dbReference type="Proteomes" id="UP001595607"/>
    </source>
</evidence>
<keyword evidence="2" id="KW-0472">Membrane</keyword>
<feature type="coiled-coil region" evidence="1">
    <location>
        <begin position="224"/>
        <end position="256"/>
    </location>
</feature>
<feature type="transmembrane region" description="Helical" evidence="2">
    <location>
        <begin position="143"/>
        <end position="163"/>
    </location>
</feature>
<organism evidence="3 4">
    <name type="scientific">Parvularcula lutaonensis</name>
    <dbReference type="NCBI Taxonomy" id="491923"/>
    <lineage>
        <taxon>Bacteria</taxon>
        <taxon>Pseudomonadati</taxon>
        <taxon>Pseudomonadota</taxon>
        <taxon>Alphaproteobacteria</taxon>
        <taxon>Parvularculales</taxon>
        <taxon>Parvularculaceae</taxon>
        <taxon>Parvularcula</taxon>
    </lineage>
</organism>
<keyword evidence="2" id="KW-0812">Transmembrane</keyword>
<keyword evidence="1" id="KW-0175">Coiled coil</keyword>
<proteinExistence type="predicted"/>
<accession>A0ABV7MBJ6</accession>
<evidence type="ECO:0000313" key="3">
    <source>
        <dbReference type="EMBL" id="MFC3302217.1"/>
    </source>
</evidence>
<feature type="transmembrane region" description="Helical" evidence="2">
    <location>
        <begin position="289"/>
        <end position="311"/>
    </location>
</feature>
<feature type="transmembrane region" description="Helical" evidence="2">
    <location>
        <begin position="183"/>
        <end position="201"/>
    </location>
</feature>